<keyword evidence="3 5" id="KW-0949">S-adenosyl-L-methionine</keyword>
<dbReference type="GO" id="GO:0005730">
    <property type="term" value="C:nucleolus"/>
    <property type="evidence" value="ECO:0007669"/>
    <property type="project" value="TreeGrafter"/>
</dbReference>
<keyword evidence="7" id="KW-1185">Reference proteome</keyword>
<feature type="binding site" evidence="5">
    <location>
        <position position="286"/>
    </location>
    <ligand>
        <name>S-adenosyl-L-methionine</name>
        <dbReference type="ChEBI" id="CHEBI:59789"/>
    </ligand>
</feature>
<keyword evidence="4 5" id="KW-0694">RNA-binding</keyword>
<comment type="caution">
    <text evidence="5">Lacks conserved residue(s) required for the propagation of feature annotation.</text>
</comment>
<accession>A0AB39ZH70</accession>
<reference evidence="8" key="1">
    <citation type="submission" date="2025-08" db="UniProtKB">
        <authorList>
            <consortium name="RefSeq"/>
        </authorList>
    </citation>
    <scope>IDENTIFICATION</scope>
</reference>
<evidence type="ECO:0000256" key="1">
    <source>
        <dbReference type="ARBA" id="ARBA00022603"/>
    </source>
</evidence>
<dbReference type="InterPro" id="IPR049560">
    <property type="entry name" value="MeTrfase_RsmB-F_NOP2_cat"/>
</dbReference>
<feature type="domain" description="SAM-dependent MTase RsmB/NOP-type" evidence="6">
    <location>
        <begin position="119"/>
        <end position="427"/>
    </location>
</feature>
<dbReference type="GO" id="GO:0003723">
    <property type="term" value="F:RNA binding"/>
    <property type="evidence" value="ECO:0007669"/>
    <property type="project" value="UniProtKB-UniRule"/>
</dbReference>
<evidence type="ECO:0000256" key="2">
    <source>
        <dbReference type="ARBA" id="ARBA00022679"/>
    </source>
</evidence>
<evidence type="ECO:0000259" key="6">
    <source>
        <dbReference type="PROSITE" id="PS51686"/>
    </source>
</evidence>
<gene>
    <name evidence="8" type="primary">Nsun5</name>
</gene>
<dbReference type="AlphaFoldDB" id="A0AB39ZH70"/>
<comment type="similarity">
    <text evidence="5">Belongs to the class I-like SAM-binding methyltransferase superfamily. RsmB/NOP family.</text>
</comment>
<dbReference type="InterPro" id="IPR048889">
    <property type="entry name" value="NSUN5_RCM1_N"/>
</dbReference>
<evidence type="ECO:0000256" key="4">
    <source>
        <dbReference type="ARBA" id="ARBA00022884"/>
    </source>
</evidence>
<proteinExistence type="inferred from homology"/>
<organism evidence="7 8">
    <name type="scientific">Drosophila suzukii</name>
    <name type="common">Spotted-wing drosophila fruit fly</name>
    <dbReference type="NCBI Taxonomy" id="28584"/>
    <lineage>
        <taxon>Eukaryota</taxon>
        <taxon>Metazoa</taxon>
        <taxon>Ecdysozoa</taxon>
        <taxon>Arthropoda</taxon>
        <taxon>Hexapoda</taxon>
        <taxon>Insecta</taxon>
        <taxon>Pterygota</taxon>
        <taxon>Neoptera</taxon>
        <taxon>Endopterygota</taxon>
        <taxon>Diptera</taxon>
        <taxon>Brachycera</taxon>
        <taxon>Muscomorpha</taxon>
        <taxon>Ephydroidea</taxon>
        <taxon>Drosophilidae</taxon>
        <taxon>Drosophila</taxon>
        <taxon>Sophophora</taxon>
    </lineage>
</organism>
<dbReference type="Pfam" id="PF01189">
    <property type="entry name" value="Methyltr_RsmB-F"/>
    <property type="match status" value="1"/>
</dbReference>
<dbReference type="Gene3D" id="3.40.50.150">
    <property type="entry name" value="Vaccinia Virus protein VP39"/>
    <property type="match status" value="1"/>
</dbReference>
<protein>
    <submittedName>
        <fullName evidence="8">28S rRNA (Cytosine-C(5))-methyltransferase</fullName>
    </submittedName>
</protein>
<feature type="active site" description="Nucleophile" evidence="5">
    <location>
        <position position="357"/>
    </location>
</feature>
<evidence type="ECO:0000256" key="5">
    <source>
        <dbReference type="PROSITE-ProRule" id="PRU01023"/>
    </source>
</evidence>
<keyword evidence="2 5" id="KW-0808">Transferase</keyword>
<dbReference type="InterPro" id="IPR023267">
    <property type="entry name" value="RCMT"/>
</dbReference>
<dbReference type="GO" id="GO:0070475">
    <property type="term" value="P:rRNA base methylation"/>
    <property type="evidence" value="ECO:0007669"/>
    <property type="project" value="TreeGrafter"/>
</dbReference>
<dbReference type="InterPro" id="IPR049561">
    <property type="entry name" value="NSUN5_7_fdxn-like"/>
</dbReference>
<evidence type="ECO:0000256" key="3">
    <source>
        <dbReference type="ARBA" id="ARBA00022691"/>
    </source>
</evidence>
<evidence type="ECO:0000313" key="8">
    <source>
        <dbReference type="RefSeq" id="XP_016935303.4"/>
    </source>
</evidence>
<dbReference type="Proteomes" id="UP001652628">
    <property type="component" value="Chromosome 3"/>
</dbReference>
<dbReference type="RefSeq" id="XP_016935303.4">
    <property type="nucleotide sequence ID" value="XM_017079814.4"/>
</dbReference>
<dbReference type="Pfam" id="PF21153">
    <property type="entry name" value="NSUN5_N"/>
    <property type="match status" value="1"/>
</dbReference>
<feature type="binding site" evidence="5">
    <location>
        <position position="304"/>
    </location>
    <ligand>
        <name>S-adenosyl-L-methionine</name>
        <dbReference type="ChEBI" id="CHEBI:59789"/>
    </ligand>
</feature>
<dbReference type="InterPro" id="IPR029063">
    <property type="entry name" value="SAM-dependent_MTases_sf"/>
</dbReference>
<dbReference type="GeneID" id="108013832"/>
<dbReference type="SUPFAM" id="SSF53335">
    <property type="entry name" value="S-adenosyl-L-methionine-dependent methyltransferases"/>
    <property type="match status" value="1"/>
</dbReference>
<dbReference type="PANTHER" id="PTHR22807:SF4">
    <property type="entry name" value="28S RRNA (CYTOSINE-C(5))-METHYLTRANSFERASE"/>
    <property type="match status" value="1"/>
</dbReference>
<dbReference type="PROSITE" id="PS51686">
    <property type="entry name" value="SAM_MT_RSMB_NOP"/>
    <property type="match status" value="1"/>
</dbReference>
<dbReference type="Pfam" id="PF21148">
    <property type="entry name" value="NSUN5_fdxn-like"/>
    <property type="match status" value="1"/>
</dbReference>
<dbReference type="GO" id="GO:0008173">
    <property type="term" value="F:RNA methyltransferase activity"/>
    <property type="evidence" value="ECO:0007669"/>
    <property type="project" value="InterPro"/>
</dbReference>
<evidence type="ECO:0000313" key="7">
    <source>
        <dbReference type="Proteomes" id="UP001652628"/>
    </source>
</evidence>
<dbReference type="PRINTS" id="PR02008">
    <property type="entry name" value="RCMTFAMILY"/>
</dbReference>
<keyword evidence="1 5" id="KW-0489">Methyltransferase</keyword>
<feature type="binding site" evidence="5">
    <location>
        <position position="259"/>
    </location>
    <ligand>
        <name>S-adenosyl-L-methionine</name>
        <dbReference type="ChEBI" id="CHEBI:59789"/>
    </ligand>
</feature>
<dbReference type="Gene3D" id="3.30.70.1170">
    <property type="entry name" value="Sun protein, domain 3"/>
    <property type="match status" value="1"/>
</dbReference>
<dbReference type="InterPro" id="IPR001678">
    <property type="entry name" value="MeTrfase_RsmB-F_NOP2_dom"/>
</dbReference>
<dbReference type="PANTHER" id="PTHR22807">
    <property type="entry name" value="NOP2 YEAST -RELATED NOL1/NOP2/FMU SUN DOMAIN-CONTAINING"/>
    <property type="match status" value="1"/>
</dbReference>
<sequence length="433" mass="48433">MSKKAHSVKVPTQYRATAKILKTALQQKKSIKALISEEKHARVGSLQAVLKRYSDNRVAVEKAIEESGLLKDNPGLEPCLAKVLVTELIFGRKQLNGESRPVQTVRSYQEKLQAAVGESEFQGKARIPRYVRINTNLFSLAEALEYLAGEEWRRKELPADASYDDFLAAVKALEEDEFMRDIHVEGVLVFHSKQGSYWTRHELVRSKKFILQNKATCLAAELLAPPVGATVLDMCAAPGMKTMHLCNVMQNKGVIYAVEQSAERYSALCDITEQAGCEIVSPIMGDVLRFLPERFPGVEYILVDPSCTGSGMQSRITVADEPKDDRRLYQLAGLQIKILSHAMSAFPNVKRIAYCTCSLYKEENEQVVERCLQFNPSFKLLSCKKALRNKWNNVGDKAFAKIGKNCLYSLPDSDLTDGIFLALFEKRPEGDGS</sequence>
<name>A0AB39ZH70_DROSZ</name>